<gene>
    <name evidence="1" type="ORF">GCM10022395_18830</name>
</gene>
<dbReference type="EMBL" id="BAABCY010000051">
    <property type="protein sequence ID" value="GAA3569402.1"/>
    <property type="molecule type" value="Genomic_DNA"/>
</dbReference>
<comment type="caution">
    <text evidence="1">The sequence shown here is derived from an EMBL/GenBank/DDBJ whole genome shotgun (WGS) entry which is preliminary data.</text>
</comment>
<dbReference type="InterPro" id="IPR036694">
    <property type="entry name" value="Dodecin-like_sf"/>
</dbReference>
<dbReference type="PANTHER" id="PTHR39324">
    <property type="entry name" value="CALCIUM DODECIN"/>
    <property type="match status" value="1"/>
</dbReference>
<name>A0ABP6XPN3_9FLAO</name>
<dbReference type="SUPFAM" id="SSF89807">
    <property type="entry name" value="Dodecin-like"/>
    <property type="match status" value="1"/>
</dbReference>
<dbReference type="Gene3D" id="3.30.1660.10">
    <property type="entry name" value="Flavin-binding protein dodecin"/>
    <property type="match status" value="1"/>
</dbReference>
<proteinExistence type="predicted"/>
<reference evidence="2" key="1">
    <citation type="journal article" date="2019" name="Int. J. Syst. Evol. Microbiol.">
        <title>The Global Catalogue of Microorganisms (GCM) 10K type strain sequencing project: providing services to taxonomists for standard genome sequencing and annotation.</title>
        <authorList>
            <consortium name="The Broad Institute Genomics Platform"/>
            <consortium name="The Broad Institute Genome Sequencing Center for Infectious Disease"/>
            <person name="Wu L."/>
            <person name="Ma J."/>
        </authorList>
    </citation>
    <scope>NUCLEOTIDE SEQUENCE [LARGE SCALE GENOMIC DNA]</scope>
    <source>
        <strain evidence="2">JCM 17111</strain>
    </source>
</reference>
<dbReference type="InterPro" id="IPR050049">
    <property type="entry name" value="Dodecin_bact"/>
</dbReference>
<keyword evidence="2" id="KW-1185">Reference proteome</keyword>
<sequence length="69" mass="7848">MEEHIYKKIEIVGTSEKSSDEAIQNALAKASQSVHNLRWFEVIDTRGSIKDGSVERWQVTIKVGFTMHS</sequence>
<organism evidence="1 2">
    <name type="scientific">Snuella lapsa</name>
    <dbReference type="NCBI Taxonomy" id="870481"/>
    <lineage>
        <taxon>Bacteria</taxon>
        <taxon>Pseudomonadati</taxon>
        <taxon>Bacteroidota</taxon>
        <taxon>Flavobacteriia</taxon>
        <taxon>Flavobacteriales</taxon>
        <taxon>Flavobacteriaceae</taxon>
        <taxon>Snuella</taxon>
    </lineage>
</organism>
<evidence type="ECO:0000313" key="2">
    <source>
        <dbReference type="Proteomes" id="UP001500954"/>
    </source>
</evidence>
<dbReference type="PANTHER" id="PTHR39324:SF1">
    <property type="entry name" value="CALCIUM DODECIN"/>
    <property type="match status" value="1"/>
</dbReference>
<dbReference type="RefSeq" id="WP_425568143.1">
    <property type="nucleotide sequence ID" value="NZ_BAABCY010000051.1"/>
</dbReference>
<dbReference type="InterPro" id="IPR025543">
    <property type="entry name" value="Dodecin-like"/>
</dbReference>
<accession>A0ABP6XPN3</accession>
<dbReference type="Pfam" id="PF07311">
    <property type="entry name" value="Dodecin"/>
    <property type="match status" value="1"/>
</dbReference>
<evidence type="ECO:0000313" key="1">
    <source>
        <dbReference type="EMBL" id="GAA3569402.1"/>
    </source>
</evidence>
<dbReference type="InterPro" id="IPR009923">
    <property type="entry name" value="Dodecin"/>
</dbReference>
<dbReference type="Proteomes" id="UP001500954">
    <property type="component" value="Unassembled WGS sequence"/>
</dbReference>
<protein>
    <submittedName>
        <fullName evidence="1">Dodecin family protein</fullName>
    </submittedName>
</protein>
<dbReference type="NCBIfam" id="NF043052">
    <property type="entry name" value="DodecBact"/>
    <property type="match status" value="1"/>
</dbReference>